<dbReference type="PANTHER" id="PTHR33164">
    <property type="entry name" value="TRANSCRIPTIONAL REGULATOR, MARR FAMILY"/>
    <property type="match status" value="1"/>
</dbReference>
<name>A0A8X8H233_9RHOB</name>
<dbReference type="PROSITE" id="PS50995">
    <property type="entry name" value="HTH_MARR_2"/>
    <property type="match status" value="1"/>
</dbReference>
<dbReference type="PANTHER" id="PTHR33164:SF43">
    <property type="entry name" value="HTH-TYPE TRANSCRIPTIONAL REPRESSOR YETL"/>
    <property type="match status" value="1"/>
</dbReference>
<proteinExistence type="predicted"/>
<dbReference type="GO" id="GO:0003700">
    <property type="term" value="F:DNA-binding transcription factor activity"/>
    <property type="evidence" value="ECO:0007669"/>
    <property type="project" value="InterPro"/>
</dbReference>
<dbReference type="Proteomes" id="UP000484076">
    <property type="component" value="Unassembled WGS sequence"/>
</dbReference>
<dbReference type="Gene3D" id="1.10.10.10">
    <property type="entry name" value="Winged helix-like DNA-binding domain superfamily/Winged helix DNA-binding domain"/>
    <property type="match status" value="1"/>
</dbReference>
<dbReference type="PRINTS" id="PR00598">
    <property type="entry name" value="HTHMARR"/>
</dbReference>
<dbReference type="InterPro" id="IPR000835">
    <property type="entry name" value="HTH_MarR-typ"/>
</dbReference>
<dbReference type="EMBL" id="WHUT02000009">
    <property type="protein sequence ID" value="NUB45836.1"/>
    <property type="molecule type" value="Genomic_DNA"/>
</dbReference>
<evidence type="ECO:0000313" key="2">
    <source>
        <dbReference type="EMBL" id="NUB45836.1"/>
    </source>
</evidence>
<dbReference type="SUPFAM" id="SSF46785">
    <property type="entry name" value="Winged helix' DNA-binding domain"/>
    <property type="match status" value="1"/>
</dbReference>
<dbReference type="InterPro" id="IPR039422">
    <property type="entry name" value="MarR/SlyA-like"/>
</dbReference>
<reference evidence="2" key="1">
    <citation type="submission" date="2020-05" db="EMBL/GenBank/DDBJ databases">
        <title>Fertoebacter nigrum gen. nov., sp. nov., a new member of the family Rhodobacteraceae.</title>
        <authorList>
            <person name="Szuroczki S."/>
            <person name="Abbaszade G."/>
            <person name="Buni D."/>
            <person name="Schumann P."/>
            <person name="Toth E."/>
        </authorList>
    </citation>
    <scope>NUCLEOTIDE SEQUENCE</scope>
    <source>
        <strain evidence="2">RG-N-1a</strain>
    </source>
</reference>
<dbReference type="AlphaFoldDB" id="A0A8X8H233"/>
<comment type="caution">
    <text evidence="2">The sequence shown here is derived from an EMBL/GenBank/DDBJ whole genome shotgun (WGS) entry which is preliminary data.</text>
</comment>
<dbReference type="Pfam" id="PF01047">
    <property type="entry name" value="MarR"/>
    <property type="match status" value="1"/>
</dbReference>
<dbReference type="GO" id="GO:0006950">
    <property type="term" value="P:response to stress"/>
    <property type="evidence" value="ECO:0007669"/>
    <property type="project" value="TreeGrafter"/>
</dbReference>
<organism evidence="2 3">
    <name type="scientific">Fertoeibacter niger</name>
    <dbReference type="NCBI Taxonomy" id="2656921"/>
    <lineage>
        <taxon>Bacteria</taxon>
        <taxon>Pseudomonadati</taxon>
        <taxon>Pseudomonadota</taxon>
        <taxon>Alphaproteobacteria</taxon>
        <taxon>Rhodobacterales</taxon>
        <taxon>Paracoccaceae</taxon>
        <taxon>Fertoeibacter</taxon>
    </lineage>
</organism>
<feature type="domain" description="HTH marR-type" evidence="1">
    <location>
        <begin position="21"/>
        <end position="153"/>
    </location>
</feature>
<protein>
    <submittedName>
        <fullName evidence="2">MarR family transcriptional regulator</fullName>
    </submittedName>
</protein>
<accession>A0A8X8H233</accession>
<dbReference type="SMART" id="SM00347">
    <property type="entry name" value="HTH_MARR"/>
    <property type="match status" value="1"/>
</dbReference>
<gene>
    <name evidence="2" type="ORF">GEU84_015660</name>
</gene>
<dbReference type="InterPro" id="IPR036390">
    <property type="entry name" value="WH_DNA-bd_sf"/>
</dbReference>
<evidence type="ECO:0000313" key="3">
    <source>
        <dbReference type="Proteomes" id="UP000484076"/>
    </source>
</evidence>
<keyword evidence="3" id="KW-1185">Reference proteome</keyword>
<sequence length="154" mass="16918">MTHPTRAALEPIAWVSHASLEVLTGYLMKRAFNVIHADLVITLETFGLRTITFSALVMVVDNPGITQTQLAQGLCIERSNLVVVVDELETNDLIARNPMPSDRRAYALTATPAGQLLRDRVLAAVHGHEARALAMLTAEERAVLNRLLRRIEGA</sequence>
<evidence type="ECO:0000259" key="1">
    <source>
        <dbReference type="PROSITE" id="PS50995"/>
    </source>
</evidence>
<dbReference type="InterPro" id="IPR036388">
    <property type="entry name" value="WH-like_DNA-bd_sf"/>
</dbReference>
<dbReference type="RefSeq" id="WP_152827736.1">
    <property type="nucleotide sequence ID" value="NZ_WHUT02000009.1"/>
</dbReference>